<name>A0A9P7S3E2_9AGAR</name>
<reference evidence="1" key="1">
    <citation type="journal article" date="2021" name="Genome Biol. Evol.">
        <title>The assembled and annotated genome of the fairy-ring fungus Marasmius oreades.</title>
        <authorList>
            <person name="Hiltunen M."/>
            <person name="Ament-Velasquez S.L."/>
            <person name="Johannesson H."/>
        </authorList>
    </citation>
    <scope>NUCLEOTIDE SEQUENCE</scope>
    <source>
        <strain evidence="1">03SP1</strain>
    </source>
</reference>
<organism evidence="1 2">
    <name type="scientific">Marasmius oreades</name>
    <name type="common">fairy-ring Marasmius</name>
    <dbReference type="NCBI Taxonomy" id="181124"/>
    <lineage>
        <taxon>Eukaryota</taxon>
        <taxon>Fungi</taxon>
        <taxon>Dikarya</taxon>
        <taxon>Basidiomycota</taxon>
        <taxon>Agaricomycotina</taxon>
        <taxon>Agaricomycetes</taxon>
        <taxon>Agaricomycetidae</taxon>
        <taxon>Agaricales</taxon>
        <taxon>Marasmiineae</taxon>
        <taxon>Marasmiaceae</taxon>
        <taxon>Marasmius</taxon>
    </lineage>
</organism>
<evidence type="ECO:0008006" key="3">
    <source>
        <dbReference type="Google" id="ProtNLM"/>
    </source>
</evidence>
<evidence type="ECO:0000313" key="1">
    <source>
        <dbReference type="EMBL" id="KAG7094545.1"/>
    </source>
</evidence>
<dbReference type="EMBL" id="CM032183">
    <property type="protein sequence ID" value="KAG7094545.1"/>
    <property type="molecule type" value="Genomic_DNA"/>
</dbReference>
<dbReference type="AlphaFoldDB" id="A0A9P7S3E2"/>
<dbReference type="Proteomes" id="UP001049176">
    <property type="component" value="Chromosome 3"/>
</dbReference>
<evidence type="ECO:0000313" key="2">
    <source>
        <dbReference type="Proteomes" id="UP001049176"/>
    </source>
</evidence>
<sequence length="379" mass="43647">MDTVIANQQNHSRRFPPEIEIMFLLARKKDREFLAKCSLVCSEWHFIARQYLFSSILVRSSQIQDLVDLAERYPENSLVDRLVILRISSESYRPMRERQGPWYISPDNGLCAKTFQSVTSLSIVNVMFRHIWDLIDVVCQFSALEKLFIRYWLPSSSRDPFRSTDQSPAIAPIPVERFPKGLKAVSLDVGRNLSLFYTLLIGLTPQVDAYEIWAIGGVDLPCLQECIFTAGQRGPDGQKWELDFADPHLRSGESLIHYLNLPRDNNKISRLRLGGFLSWNGATSLFNSFRSYPVEELGRLESISLPQVRLKVPEYREDLVALDRALDSPYFSQLKEVRFSVLPDHSDVIGSVRAFSKLVKHHCQRKRLFKPRVTKLDGR</sequence>
<dbReference type="RefSeq" id="XP_043011015.1">
    <property type="nucleotide sequence ID" value="XM_043149931.1"/>
</dbReference>
<proteinExistence type="predicted"/>
<dbReference type="OrthoDB" id="2936169at2759"/>
<dbReference type="KEGG" id="more:E1B28_005373"/>
<dbReference type="GeneID" id="66074449"/>
<protein>
    <recommendedName>
        <fullName evidence="3">F-box domain-containing protein</fullName>
    </recommendedName>
</protein>
<accession>A0A9P7S3E2</accession>
<keyword evidence="2" id="KW-1185">Reference proteome</keyword>
<gene>
    <name evidence="1" type="ORF">E1B28_005373</name>
</gene>
<comment type="caution">
    <text evidence="1">The sequence shown here is derived from an EMBL/GenBank/DDBJ whole genome shotgun (WGS) entry which is preliminary data.</text>
</comment>